<keyword evidence="2" id="KW-0472">Membrane</keyword>
<comment type="caution">
    <text evidence="4">The sequence shown here is derived from an EMBL/GenBank/DDBJ whole genome shotgun (WGS) entry which is preliminary data.</text>
</comment>
<feature type="transmembrane region" description="Helical" evidence="2">
    <location>
        <begin position="573"/>
        <end position="594"/>
    </location>
</feature>
<dbReference type="PANTHER" id="PTHR43849:SF2">
    <property type="entry name" value="BLL3936 PROTEIN"/>
    <property type="match status" value="1"/>
</dbReference>
<protein>
    <submittedName>
        <fullName evidence="4">TRAP transporter fused permease subunit</fullName>
    </submittedName>
</protein>
<dbReference type="EMBL" id="JAPJZI010000001">
    <property type="protein sequence ID" value="MDA5399643.1"/>
    <property type="molecule type" value="Genomic_DNA"/>
</dbReference>
<feature type="transmembrane region" description="Helical" evidence="2">
    <location>
        <begin position="312"/>
        <end position="331"/>
    </location>
</feature>
<organism evidence="4 5">
    <name type="scientific">Hoeflea prorocentri</name>
    <dbReference type="NCBI Taxonomy" id="1922333"/>
    <lineage>
        <taxon>Bacteria</taxon>
        <taxon>Pseudomonadati</taxon>
        <taxon>Pseudomonadota</taxon>
        <taxon>Alphaproteobacteria</taxon>
        <taxon>Hyphomicrobiales</taxon>
        <taxon>Rhizobiaceae</taxon>
        <taxon>Hoeflea</taxon>
    </lineage>
</organism>
<feature type="transmembrane region" description="Helical" evidence="2">
    <location>
        <begin position="423"/>
        <end position="443"/>
    </location>
</feature>
<keyword evidence="1" id="KW-0813">Transport</keyword>
<keyword evidence="1" id="KW-0997">Cell inner membrane</keyword>
<feature type="transmembrane region" description="Helical" evidence="2">
    <location>
        <begin position="539"/>
        <end position="561"/>
    </location>
</feature>
<feature type="transmembrane region" description="Helical" evidence="2">
    <location>
        <begin position="225"/>
        <end position="247"/>
    </location>
</feature>
<evidence type="ECO:0000256" key="1">
    <source>
        <dbReference type="RuleBase" id="RU369079"/>
    </source>
</evidence>
<comment type="subcellular location">
    <subcellularLocation>
        <location evidence="1">Cell inner membrane</location>
        <topology evidence="1">Multi-pass membrane protein</topology>
    </subcellularLocation>
</comment>
<dbReference type="NCBIfam" id="TIGR02123">
    <property type="entry name" value="TRAP_fused"/>
    <property type="match status" value="1"/>
</dbReference>
<keyword evidence="2" id="KW-0812">Transmembrane</keyword>
<feature type="transmembrane region" description="Helical" evidence="2">
    <location>
        <begin position="112"/>
        <end position="145"/>
    </location>
</feature>
<feature type="transmembrane region" description="Helical" evidence="2">
    <location>
        <begin position="79"/>
        <end position="100"/>
    </location>
</feature>
<gene>
    <name evidence="4" type="ORF">OQ273_13750</name>
</gene>
<reference evidence="4" key="1">
    <citation type="submission" date="2022-11" db="EMBL/GenBank/DDBJ databases">
        <title>Draft genome sequence of Hoeflea poritis E7-10 and Hoeflea prorocentri PM5-8, separated from scleractinian coral Porites lutea and marine dinoflagellate.</title>
        <authorList>
            <person name="Zhang G."/>
            <person name="Wei Q."/>
            <person name="Cai L."/>
        </authorList>
    </citation>
    <scope>NUCLEOTIDE SEQUENCE</scope>
    <source>
        <strain evidence="4">PM5-8</strain>
    </source>
</reference>
<proteinExistence type="predicted"/>
<dbReference type="Pfam" id="PF06808">
    <property type="entry name" value="DctM"/>
    <property type="match status" value="1"/>
</dbReference>
<comment type="function">
    <text evidence="1">Part of the tripartite ATP-independent periplasmic (TRAP) transport system.</text>
</comment>
<sequence>MTAIIPKDFLRADDGRLRPLSVVMLGLVLFMAISHVMQLWFLYIPSSLFKTLHLCLSIVTLFIWYAQRRESKWRGASDLVLAFVATACLAYVFLSFEALIHERMFGPSTADVIVGVALLIAAITAAYNVWGITIPIIAIGALLYGYFGNLFNSDLLYHSGIKFERLISYTSIPFFEGLLGSMTGLSGGLIFVFMLFAGLLRTTGGIDFILTLAERLGGRSRGGPAKVAVVGSGIMGMISGSTVANVASTGSITIPLMKRNGFRGSYAGAVEAVASTGGQFMPPVMGLTAFLIVGITGIPYGSVMLAALLPALIFYGNLFLAVHFQAVASGMKPQFEEAAKRTSLIQDIKEYGHLLFAVGLLVYLLIGRMPPGHAAVIAALFIAAAELVKQLLLHRAAPGEGLRIAINRIVAGLHEGVLNGAQLAVVIAVIGVLVDMMTITGFAQKLSNLMLGVADDNLIVLLCLAALSCLVFGLGMPTPAAYSLVAVVGAPALVDFGVEMLTAHMFVFFFANMSAVTPPVALAALVASKLAQASYARTALIASMLGLPGFVIPFLFVVYPELLMLEGALPQRFLTFIACLVGFAAVNVAVSGTMLTPNLPVRMRLAAAATGALLLWPSLIATLIGFVAFAVLLFVDRARSASEPMTT</sequence>
<dbReference type="Proteomes" id="UP001151234">
    <property type="component" value="Unassembled WGS sequence"/>
</dbReference>
<keyword evidence="1" id="KW-1003">Cell membrane</keyword>
<feature type="transmembrane region" description="Helical" evidence="2">
    <location>
        <begin position="47"/>
        <end position="67"/>
    </location>
</feature>
<dbReference type="PANTHER" id="PTHR43849">
    <property type="entry name" value="BLL3936 PROTEIN"/>
    <property type="match status" value="1"/>
</dbReference>
<evidence type="ECO:0000259" key="3">
    <source>
        <dbReference type="Pfam" id="PF06808"/>
    </source>
</evidence>
<feature type="transmembrane region" description="Helical" evidence="2">
    <location>
        <begin position="20"/>
        <end position="41"/>
    </location>
</feature>
<keyword evidence="2" id="KW-1133">Transmembrane helix</keyword>
<dbReference type="InterPro" id="IPR011853">
    <property type="entry name" value="TRAP_DctM-Dct_fused"/>
</dbReference>
<evidence type="ECO:0000256" key="2">
    <source>
        <dbReference type="SAM" id="Phobius"/>
    </source>
</evidence>
<dbReference type="AlphaFoldDB" id="A0A9X3UI62"/>
<name>A0A9X3UI62_9HYPH</name>
<evidence type="ECO:0000313" key="4">
    <source>
        <dbReference type="EMBL" id="MDA5399643.1"/>
    </source>
</evidence>
<feature type="transmembrane region" description="Helical" evidence="2">
    <location>
        <begin position="351"/>
        <end position="367"/>
    </location>
</feature>
<accession>A0A9X3UI62</accession>
<feature type="transmembrane region" description="Helical" evidence="2">
    <location>
        <begin position="374"/>
        <end position="393"/>
    </location>
</feature>
<feature type="transmembrane region" description="Helical" evidence="2">
    <location>
        <begin position="189"/>
        <end position="213"/>
    </location>
</feature>
<dbReference type="RefSeq" id="WP_267991068.1">
    <property type="nucleotide sequence ID" value="NZ_JAPJZI010000001.1"/>
</dbReference>
<dbReference type="InterPro" id="IPR010656">
    <property type="entry name" value="DctM"/>
</dbReference>
<feature type="domain" description="TRAP C4-dicarboxylate transport system permease DctM subunit" evidence="3">
    <location>
        <begin position="125"/>
        <end position="565"/>
    </location>
</feature>
<feature type="transmembrane region" description="Helical" evidence="2">
    <location>
        <begin position="505"/>
        <end position="527"/>
    </location>
</feature>
<dbReference type="GO" id="GO:0022857">
    <property type="term" value="F:transmembrane transporter activity"/>
    <property type="evidence" value="ECO:0007669"/>
    <property type="project" value="UniProtKB-UniRule"/>
</dbReference>
<feature type="transmembrane region" description="Helical" evidence="2">
    <location>
        <begin position="614"/>
        <end position="635"/>
    </location>
</feature>
<feature type="transmembrane region" description="Helical" evidence="2">
    <location>
        <begin position="280"/>
        <end position="300"/>
    </location>
</feature>
<feature type="transmembrane region" description="Helical" evidence="2">
    <location>
        <begin position="455"/>
        <end position="474"/>
    </location>
</feature>
<keyword evidence="5" id="KW-1185">Reference proteome</keyword>
<dbReference type="GO" id="GO:0005886">
    <property type="term" value="C:plasma membrane"/>
    <property type="evidence" value="ECO:0007669"/>
    <property type="project" value="UniProtKB-SubCell"/>
</dbReference>
<evidence type="ECO:0000313" key="5">
    <source>
        <dbReference type="Proteomes" id="UP001151234"/>
    </source>
</evidence>